<dbReference type="InterPro" id="IPR010985">
    <property type="entry name" value="Ribbon_hlx_hlx"/>
</dbReference>
<comment type="similarity">
    <text evidence="2">Belongs to the TacA antitoxin family.</text>
</comment>
<dbReference type="AlphaFoldDB" id="A0AAX1N9M7"/>
<keyword evidence="1" id="KW-1277">Toxin-antitoxin system</keyword>
<dbReference type="GO" id="GO:0006355">
    <property type="term" value="P:regulation of DNA-templated transcription"/>
    <property type="evidence" value="ECO:0007669"/>
    <property type="project" value="InterPro"/>
</dbReference>
<dbReference type="KEGG" id="fya:KMW28_05030"/>
<evidence type="ECO:0000256" key="2">
    <source>
        <dbReference type="ARBA" id="ARBA00049988"/>
    </source>
</evidence>
<sequence>MNTTKKARMETQLPAEKKERYQKAAKIKGFSTLNNFIISVMDEKSDEIIEAHEQILQTERDKELFFKTLENPPESNEALKKAVQNIDTLL</sequence>
<dbReference type="Gene3D" id="1.20.5.780">
    <property type="entry name" value="Single helix bin"/>
    <property type="match status" value="1"/>
</dbReference>
<evidence type="ECO:0000256" key="1">
    <source>
        <dbReference type="ARBA" id="ARBA00022649"/>
    </source>
</evidence>
<dbReference type="SUPFAM" id="SSF47598">
    <property type="entry name" value="Ribbon-helix-helix"/>
    <property type="match status" value="1"/>
</dbReference>
<dbReference type="RefSeq" id="WP_215585807.1">
    <property type="nucleotide sequence ID" value="NZ_CP076132.1"/>
</dbReference>
<gene>
    <name evidence="3" type="ORF">KMW28_05030</name>
</gene>
<accession>A0AAX1N9M7</accession>
<dbReference type="PANTHER" id="PTHR35401:SF2">
    <property type="entry name" value="ABC-TYPE TRANSPORT SYSTEM"/>
    <property type="match status" value="1"/>
</dbReference>
<dbReference type="InterPro" id="IPR014795">
    <property type="entry name" value="TacA_1-like"/>
</dbReference>
<protein>
    <submittedName>
        <fullName evidence="3">DUF1778 domain-containing protein</fullName>
    </submittedName>
</protein>
<dbReference type="PANTHER" id="PTHR35401">
    <property type="entry name" value="COPG FAMILY HELIX-TURN-HELIX PROTEIN-RELATED-RELATED"/>
    <property type="match status" value="1"/>
</dbReference>
<name>A0AAX1N9M7_9BACT</name>
<keyword evidence="4" id="KW-1185">Reference proteome</keyword>
<dbReference type="Proteomes" id="UP000678679">
    <property type="component" value="Chromosome 1"/>
</dbReference>
<proteinExistence type="inferred from homology"/>
<dbReference type="Pfam" id="PF08681">
    <property type="entry name" value="TacA1"/>
    <property type="match status" value="1"/>
</dbReference>
<dbReference type="EMBL" id="CP076132">
    <property type="protein sequence ID" value="QWG02945.1"/>
    <property type="molecule type" value="Genomic_DNA"/>
</dbReference>
<reference evidence="3 4" key="1">
    <citation type="submission" date="2021-05" db="EMBL/GenBank/DDBJ databases">
        <title>Comparative genomic studies on the polysaccharide-degrading batcterial strains of the Flammeovirga genus.</title>
        <authorList>
            <person name="Zewei F."/>
            <person name="Zheng Z."/>
            <person name="Yu L."/>
            <person name="Ruyue G."/>
            <person name="Yanhong M."/>
            <person name="Yuanyuan C."/>
            <person name="Jingyan G."/>
            <person name="Wenjun H."/>
        </authorList>
    </citation>
    <scope>NUCLEOTIDE SEQUENCE [LARGE SCALE GENOMIC DNA]</scope>
    <source>
        <strain evidence="3 4">NBRC:100898</strain>
    </source>
</reference>
<evidence type="ECO:0000313" key="4">
    <source>
        <dbReference type="Proteomes" id="UP000678679"/>
    </source>
</evidence>
<evidence type="ECO:0000313" key="3">
    <source>
        <dbReference type="EMBL" id="QWG02945.1"/>
    </source>
</evidence>
<organism evidence="3 4">
    <name type="scientific">Flammeovirga yaeyamensis</name>
    <dbReference type="NCBI Taxonomy" id="367791"/>
    <lineage>
        <taxon>Bacteria</taxon>
        <taxon>Pseudomonadati</taxon>
        <taxon>Bacteroidota</taxon>
        <taxon>Cytophagia</taxon>
        <taxon>Cytophagales</taxon>
        <taxon>Flammeovirgaceae</taxon>
        <taxon>Flammeovirga</taxon>
    </lineage>
</organism>